<sequence length="346" mass="38957">MVRIFQGWLESDIPPATSVRDSLYLFADWVKFGGPPVRQQMLEQGAYEAVTKAWSLICYSGIDGTVTLFSPDANGVREASLAALYSLTAGFPEIIDQVGWIMIQQSVDTRMPDTTLTFAMKLIRNICIKSESNREYISWELELMEPLVLLIRRDKPSPEFVREMLIKNTMSLLRYLNVSQTVRLKCNAFGLVKWVLQIMMQYKASEGILEVGCSCLAFMTLRNACHTAQLIMADGVSVLLEIMDSNMETIQIMKGGCLTLRNVAANGGNTARSSILDKGGEELVRTIWEKFPDLRENYVKPVLRDLGVLKEDEIFSQNVKTQQQQQPTLPLETEVDAAGQHTEKEN</sequence>
<evidence type="ECO:0000313" key="2">
    <source>
        <dbReference type="EMBL" id="OXA62465.1"/>
    </source>
</evidence>
<dbReference type="EMBL" id="LNIX01000001">
    <property type="protein sequence ID" value="OXA62465.1"/>
    <property type="molecule type" value="Genomic_DNA"/>
</dbReference>
<dbReference type="Gene3D" id="1.25.10.10">
    <property type="entry name" value="Leucine-rich Repeat Variant"/>
    <property type="match status" value="1"/>
</dbReference>
<dbReference type="InterPro" id="IPR016024">
    <property type="entry name" value="ARM-type_fold"/>
</dbReference>
<accession>A0A226EXT3</accession>
<dbReference type="SUPFAM" id="SSF48371">
    <property type="entry name" value="ARM repeat"/>
    <property type="match status" value="1"/>
</dbReference>
<evidence type="ECO:0000313" key="3">
    <source>
        <dbReference type="Proteomes" id="UP000198287"/>
    </source>
</evidence>
<dbReference type="Proteomes" id="UP000198287">
    <property type="component" value="Unassembled WGS sequence"/>
</dbReference>
<dbReference type="InterPro" id="IPR011989">
    <property type="entry name" value="ARM-like"/>
</dbReference>
<name>A0A226EXT3_FOLCA</name>
<dbReference type="OrthoDB" id="449062at2759"/>
<comment type="caution">
    <text evidence="2">The sequence shown here is derived from an EMBL/GenBank/DDBJ whole genome shotgun (WGS) entry which is preliminary data.</text>
</comment>
<evidence type="ECO:0000256" key="1">
    <source>
        <dbReference type="SAM" id="MobiDB-lite"/>
    </source>
</evidence>
<feature type="region of interest" description="Disordered" evidence="1">
    <location>
        <begin position="319"/>
        <end position="346"/>
    </location>
</feature>
<dbReference type="STRING" id="158441.A0A226EXT3"/>
<organism evidence="2 3">
    <name type="scientific">Folsomia candida</name>
    <name type="common">Springtail</name>
    <dbReference type="NCBI Taxonomy" id="158441"/>
    <lineage>
        <taxon>Eukaryota</taxon>
        <taxon>Metazoa</taxon>
        <taxon>Ecdysozoa</taxon>
        <taxon>Arthropoda</taxon>
        <taxon>Hexapoda</taxon>
        <taxon>Collembola</taxon>
        <taxon>Entomobryomorpha</taxon>
        <taxon>Isotomoidea</taxon>
        <taxon>Isotomidae</taxon>
        <taxon>Proisotominae</taxon>
        <taxon>Folsomia</taxon>
    </lineage>
</organism>
<proteinExistence type="predicted"/>
<reference evidence="2 3" key="1">
    <citation type="submission" date="2015-12" db="EMBL/GenBank/DDBJ databases">
        <title>The genome of Folsomia candida.</title>
        <authorList>
            <person name="Faddeeva A."/>
            <person name="Derks M.F."/>
            <person name="Anvar Y."/>
            <person name="Smit S."/>
            <person name="Van Straalen N."/>
            <person name="Roelofs D."/>
        </authorList>
    </citation>
    <scope>NUCLEOTIDE SEQUENCE [LARGE SCALE GENOMIC DNA]</scope>
    <source>
        <strain evidence="2 3">VU population</strain>
        <tissue evidence="2">Whole body</tissue>
    </source>
</reference>
<protein>
    <submittedName>
        <fullName evidence="2">Armadillo repeat-containing protein 6</fullName>
    </submittedName>
</protein>
<dbReference type="AlphaFoldDB" id="A0A226EXT3"/>
<dbReference type="OMA" id="PEYENDE"/>
<feature type="compositionally biased region" description="Low complexity" evidence="1">
    <location>
        <begin position="321"/>
        <end position="332"/>
    </location>
</feature>
<keyword evidence="3" id="KW-1185">Reference proteome</keyword>
<gene>
    <name evidence="2" type="ORF">Fcan01_02804</name>
</gene>